<gene>
    <name evidence="1" type="ORF">NCTC10851_01096</name>
</gene>
<evidence type="ECO:0000313" key="2">
    <source>
        <dbReference type="Proteomes" id="UP000254507"/>
    </source>
</evidence>
<sequence>MISDKPWYSSAFSESLSEKHFSVSVEEINNIITHYNKVIDFHSMKYNYNEISNMNLFVDFMEFDYGNELIIETYIKCFIDNYQGALYAVPIVFIESEFHSILYDFKPSLLAKIASCFEEYSLCYKSLIADYRGEFIIWYDDLSSFMITKNGHFCLRAMNTTALMSLNNWTKLSNNELEMYDYDLDILHNFQKVLHKVGGIPQSMLSIN</sequence>
<dbReference type="Proteomes" id="UP000254507">
    <property type="component" value="Unassembled WGS sequence"/>
</dbReference>
<organism evidence="1 2">
    <name type="scientific">Actinobacillus seminis</name>
    <dbReference type="NCBI Taxonomy" id="722"/>
    <lineage>
        <taxon>Bacteria</taxon>
        <taxon>Pseudomonadati</taxon>
        <taxon>Pseudomonadota</taxon>
        <taxon>Gammaproteobacteria</taxon>
        <taxon>Pasteurellales</taxon>
        <taxon>Pasteurellaceae</taxon>
        <taxon>Actinobacillus</taxon>
    </lineage>
</organism>
<accession>A0A380VDG1</accession>
<name>A0A380VDG1_9PAST</name>
<evidence type="ECO:0000313" key="1">
    <source>
        <dbReference type="EMBL" id="SUU36085.1"/>
    </source>
</evidence>
<proteinExistence type="predicted"/>
<dbReference type="RefSeq" id="WP_115610017.1">
    <property type="nucleotide sequence ID" value="NZ_UFSB01000001.1"/>
</dbReference>
<reference evidence="1 2" key="1">
    <citation type="submission" date="2018-06" db="EMBL/GenBank/DDBJ databases">
        <authorList>
            <consortium name="Pathogen Informatics"/>
            <person name="Doyle S."/>
        </authorList>
    </citation>
    <scope>NUCLEOTIDE SEQUENCE [LARGE SCALE GENOMIC DNA]</scope>
    <source>
        <strain evidence="1 2">NCTC10851</strain>
    </source>
</reference>
<dbReference type="AlphaFoldDB" id="A0A380VDG1"/>
<protein>
    <submittedName>
        <fullName evidence="1">Uncharacterized protein</fullName>
    </submittedName>
</protein>
<dbReference type="EMBL" id="UFSB01000001">
    <property type="protein sequence ID" value="SUU36085.1"/>
    <property type="molecule type" value="Genomic_DNA"/>
</dbReference>